<feature type="region of interest" description="Disordered" evidence="1">
    <location>
        <begin position="1"/>
        <end position="79"/>
    </location>
</feature>
<evidence type="ECO:0000313" key="3">
    <source>
        <dbReference type="Proteomes" id="UP001500618"/>
    </source>
</evidence>
<sequence>MTNPHATPAETPNDPPQAGNSDADCPRSQDPCATKPPHIPRPRNPIPRRANKSQAATPRKPIPSPEEWAREQVKNAPPRSLEWARGVARIYGLTLDNDMETESGTDSDT</sequence>
<proteinExistence type="predicted"/>
<dbReference type="RefSeq" id="WP_163573074.1">
    <property type="nucleotide sequence ID" value="NZ_WOTO01000069.1"/>
</dbReference>
<comment type="caution">
    <text evidence="2">The sequence shown here is derived from an EMBL/GenBank/DDBJ whole genome shotgun (WGS) entry which is preliminary data.</text>
</comment>
<accession>A0ABP4V9Q6</accession>
<gene>
    <name evidence="2" type="ORF">GCM10009765_81010</name>
</gene>
<dbReference type="EMBL" id="BAAANY010000045">
    <property type="protein sequence ID" value="GAA1720582.1"/>
    <property type="molecule type" value="Genomic_DNA"/>
</dbReference>
<evidence type="ECO:0000256" key="1">
    <source>
        <dbReference type="SAM" id="MobiDB-lite"/>
    </source>
</evidence>
<dbReference type="Proteomes" id="UP001500618">
    <property type="component" value="Unassembled WGS sequence"/>
</dbReference>
<protein>
    <submittedName>
        <fullName evidence="2">Uncharacterized protein</fullName>
    </submittedName>
</protein>
<organism evidence="2 3">
    <name type="scientific">Fodinicola feengrottensis</name>
    <dbReference type="NCBI Taxonomy" id="435914"/>
    <lineage>
        <taxon>Bacteria</taxon>
        <taxon>Bacillati</taxon>
        <taxon>Actinomycetota</taxon>
        <taxon>Actinomycetes</taxon>
        <taxon>Mycobacteriales</taxon>
        <taxon>Fodinicola</taxon>
    </lineage>
</organism>
<keyword evidence="3" id="KW-1185">Reference proteome</keyword>
<reference evidence="3" key="1">
    <citation type="journal article" date="2019" name="Int. J. Syst. Evol. Microbiol.">
        <title>The Global Catalogue of Microorganisms (GCM) 10K type strain sequencing project: providing services to taxonomists for standard genome sequencing and annotation.</title>
        <authorList>
            <consortium name="The Broad Institute Genomics Platform"/>
            <consortium name="The Broad Institute Genome Sequencing Center for Infectious Disease"/>
            <person name="Wu L."/>
            <person name="Ma J."/>
        </authorList>
    </citation>
    <scope>NUCLEOTIDE SEQUENCE [LARGE SCALE GENOMIC DNA]</scope>
    <source>
        <strain evidence="3">JCM 14718</strain>
    </source>
</reference>
<name>A0ABP4V9Q6_9ACTN</name>
<evidence type="ECO:0000313" key="2">
    <source>
        <dbReference type="EMBL" id="GAA1720582.1"/>
    </source>
</evidence>